<comment type="catalytic activity">
    <reaction evidence="8 9 10">
        <text>2-[(2R,5Z)-2-carboxy-4-methylthiazol-5(2H)-ylidene]ethyl phosphate + 4-amino-2-methyl-5-(diphosphooxymethyl)pyrimidine + 2 H(+) = thiamine phosphate + CO2 + diphosphate</text>
        <dbReference type="Rhea" id="RHEA:47844"/>
        <dbReference type="ChEBI" id="CHEBI:15378"/>
        <dbReference type="ChEBI" id="CHEBI:16526"/>
        <dbReference type="ChEBI" id="CHEBI:33019"/>
        <dbReference type="ChEBI" id="CHEBI:37575"/>
        <dbReference type="ChEBI" id="CHEBI:57841"/>
        <dbReference type="ChEBI" id="CHEBI:62899"/>
        <dbReference type="EC" id="2.5.1.3"/>
    </reaction>
</comment>
<comment type="caution">
    <text evidence="9">Lacks conserved residue(s) required for the propagation of feature annotation.</text>
</comment>
<sequence length="210" mass="22650">MPINSGFPYPLYLVISERDCAGRPLLWVAEEAIRGGVDIIQLREKEMSNDAFLKQARALKKLTDKFGIPLVINDAVDIAIAVEAWGVHVGQQDSAPLEIAEKFADRLHIGWSLEDIAQLESEQMAAVDHLGLSPIYATATKTDTITEWGIDGISEVRKMTDKPLIAIGRMHAGNAVAALAAGANSIAVVSSICQAPDPRAASQQLKNLLL</sequence>
<dbReference type="GO" id="GO:0009229">
    <property type="term" value="P:thiamine diphosphate biosynthetic process"/>
    <property type="evidence" value="ECO:0007669"/>
    <property type="project" value="UniProtKB-UniRule"/>
</dbReference>
<dbReference type="Proteomes" id="UP000294752">
    <property type="component" value="Unassembled WGS sequence"/>
</dbReference>
<accession>A0A4R7CZ28</accession>
<dbReference type="HAMAP" id="MF_00097">
    <property type="entry name" value="TMP_synthase"/>
    <property type="match status" value="1"/>
</dbReference>
<protein>
    <recommendedName>
        <fullName evidence="9">Thiamine-phosphate synthase</fullName>
        <shortName evidence="9">TP synthase</shortName>
        <shortName evidence="9">TPS</shortName>
        <ecNumber evidence="9">2.5.1.3</ecNumber>
    </recommendedName>
    <alternativeName>
        <fullName evidence="9">Thiamine-phosphate pyrophosphorylase</fullName>
        <shortName evidence="9">TMP pyrophosphorylase</shortName>
        <shortName evidence="9">TMP-PPase</shortName>
    </alternativeName>
</protein>
<dbReference type="Gene3D" id="3.20.20.70">
    <property type="entry name" value="Aldolase class I"/>
    <property type="match status" value="1"/>
</dbReference>
<dbReference type="UniPathway" id="UPA00060">
    <property type="reaction ID" value="UER00141"/>
</dbReference>
<evidence type="ECO:0000256" key="2">
    <source>
        <dbReference type="ARBA" id="ARBA00022679"/>
    </source>
</evidence>
<evidence type="ECO:0000256" key="5">
    <source>
        <dbReference type="ARBA" id="ARBA00022977"/>
    </source>
</evidence>
<evidence type="ECO:0000259" key="12">
    <source>
        <dbReference type="Pfam" id="PF02581"/>
    </source>
</evidence>
<comment type="catalytic activity">
    <reaction evidence="6 9 10">
        <text>4-methyl-5-(2-phosphooxyethyl)-thiazole + 4-amino-2-methyl-5-(diphosphooxymethyl)pyrimidine + H(+) = thiamine phosphate + diphosphate</text>
        <dbReference type="Rhea" id="RHEA:22328"/>
        <dbReference type="ChEBI" id="CHEBI:15378"/>
        <dbReference type="ChEBI" id="CHEBI:33019"/>
        <dbReference type="ChEBI" id="CHEBI:37575"/>
        <dbReference type="ChEBI" id="CHEBI:57841"/>
        <dbReference type="ChEBI" id="CHEBI:58296"/>
        <dbReference type="EC" id="2.5.1.3"/>
    </reaction>
</comment>
<dbReference type="NCBIfam" id="TIGR00693">
    <property type="entry name" value="thiE"/>
    <property type="match status" value="1"/>
</dbReference>
<dbReference type="RefSeq" id="WP_133641244.1">
    <property type="nucleotide sequence ID" value="NZ_SNZV01000007.1"/>
</dbReference>
<evidence type="ECO:0000256" key="7">
    <source>
        <dbReference type="ARBA" id="ARBA00047851"/>
    </source>
</evidence>
<feature type="binding site" evidence="9">
    <location>
        <begin position="189"/>
        <end position="190"/>
    </location>
    <ligand>
        <name>2-[(2R,5Z)-2-carboxy-4-methylthiazol-5(2H)-ylidene]ethyl phosphate</name>
        <dbReference type="ChEBI" id="CHEBI:62899"/>
    </ligand>
</feature>
<dbReference type="GO" id="GO:0005737">
    <property type="term" value="C:cytoplasm"/>
    <property type="evidence" value="ECO:0007669"/>
    <property type="project" value="TreeGrafter"/>
</dbReference>
<dbReference type="Pfam" id="PF02581">
    <property type="entry name" value="TMP-TENI"/>
    <property type="match status" value="1"/>
</dbReference>
<dbReference type="InterPro" id="IPR022998">
    <property type="entry name" value="ThiamineP_synth_TenI"/>
</dbReference>
<dbReference type="GO" id="GO:0000287">
    <property type="term" value="F:magnesium ion binding"/>
    <property type="evidence" value="ECO:0007669"/>
    <property type="project" value="UniProtKB-UniRule"/>
</dbReference>
<evidence type="ECO:0000256" key="9">
    <source>
        <dbReference type="HAMAP-Rule" id="MF_00097"/>
    </source>
</evidence>
<evidence type="ECO:0000256" key="3">
    <source>
        <dbReference type="ARBA" id="ARBA00022723"/>
    </source>
</evidence>
<feature type="binding site" evidence="9">
    <location>
        <begin position="138"/>
        <end position="140"/>
    </location>
    <ligand>
        <name>2-[(2R,5Z)-2-carboxy-4-methylthiazol-5(2H)-ylidene]ethyl phosphate</name>
        <dbReference type="ChEBI" id="CHEBI:62899"/>
    </ligand>
</feature>
<proteinExistence type="inferred from homology"/>
<dbReference type="GO" id="GO:0009228">
    <property type="term" value="P:thiamine biosynthetic process"/>
    <property type="evidence" value="ECO:0007669"/>
    <property type="project" value="UniProtKB-KW"/>
</dbReference>
<dbReference type="InterPro" id="IPR013785">
    <property type="entry name" value="Aldolase_TIM"/>
</dbReference>
<comment type="cofactor">
    <cofactor evidence="9">
        <name>Mg(2+)</name>
        <dbReference type="ChEBI" id="CHEBI:18420"/>
    </cofactor>
    <text evidence="9">Binds 1 Mg(2+) ion per subunit.</text>
</comment>
<dbReference type="AlphaFoldDB" id="A0A4R7CZ28"/>
<feature type="binding site" evidence="9">
    <location>
        <position position="93"/>
    </location>
    <ligand>
        <name>Mg(2+)</name>
        <dbReference type="ChEBI" id="CHEBI:18420"/>
    </ligand>
</feature>
<feature type="binding site" evidence="9">
    <location>
        <position position="112"/>
    </location>
    <ligand>
        <name>4-amino-2-methyl-5-(diphosphooxymethyl)pyrimidine</name>
        <dbReference type="ChEBI" id="CHEBI:57841"/>
    </ligand>
</feature>
<comment type="function">
    <text evidence="9">Condenses 4-methyl-5-(beta-hydroxyethyl)thiazole monophosphate (THZ-P) and 2-methyl-4-amino-5-hydroxymethyl pyrimidine pyrophosphate (HMP-PP) to form thiamine monophosphate (TMP).</text>
</comment>
<gene>
    <name evidence="9" type="primary">thiE</name>
    <name evidence="13" type="ORF">B0I21_107131</name>
</gene>
<feature type="domain" description="Thiamine phosphate synthase/TenI" evidence="12">
    <location>
        <begin position="11"/>
        <end position="192"/>
    </location>
</feature>
<keyword evidence="4 9" id="KW-0460">Magnesium</keyword>
<dbReference type="EMBL" id="SNZV01000007">
    <property type="protein sequence ID" value="TDS11786.1"/>
    <property type="molecule type" value="Genomic_DNA"/>
</dbReference>
<keyword evidence="5 9" id="KW-0784">Thiamine biosynthesis</keyword>
<organism evidence="13 14">
    <name type="scientific">Sphingobacterium paludis</name>
    <dbReference type="NCBI Taxonomy" id="1476465"/>
    <lineage>
        <taxon>Bacteria</taxon>
        <taxon>Pseudomonadati</taxon>
        <taxon>Bacteroidota</taxon>
        <taxon>Sphingobacteriia</taxon>
        <taxon>Sphingobacteriales</taxon>
        <taxon>Sphingobacteriaceae</taxon>
        <taxon>Sphingobacterium</taxon>
    </lineage>
</organism>
<dbReference type="EC" id="2.5.1.3" evidence="9"/>
<comment type="similarity">
    <text evidence="9 10">Belongs to the thiamine-phosphate synthase family.</text>
</comment>
<dbReference type="PANTHER" id="PTHR20857">
    <property type="entry name" value="THIAMINE-PHOSPHATE PYROPHOSPHORYLASE"/>
    <property type="match status" value="1"/>
</dbReference>
<feature type="binding site" evidence="9">
    <location>
        <begin position="41"/>
        <end position="45"/>
    </location>
    <ligand>
        <name>4-amino-2-methyl-5-(diphosphooxymethyl)pyrimidine</name>
        <dbReference type="ChEBI" id="CHEBI:57841"/>
    </ligand>
</feature>
<comment type="catalytic activity">
    <reaction evidence="7 9 10">
        <text>2-(2-carboxy-4-methylthiazol-5-yl)ethyl phosphate + 4-amino-2-methyl-5-(diphosphooxymethyl)pyrimidine + 2 H(+) = thiamine phosphate + CO2 + diphosphate</text>
        <dbReference type="Rhea" id="RHEA:47848"/>
        <dbReference type="ChEBI" id="CHEBI:15378"/>
        <dbReference type="ChEBI" id="CHEBI:16526"/>
        <dbReference type="ChEBI" id="CHEBI:33019"/>
        <dbReference type="ChEBI" id="CHEBI:37575"/>
        <dbReference type="ChEBI" id="CHEBI:57841"/>
        <dbReference type="ChEBI" id="CHEBI:62890"/>
        <dbReference type="EC" id="2.5.1.3"/>
    </reaction>
</comment>
<evidence type="ECO:0000256" key="4">
    <source>
        <dbReference type="ARBA" id="ARBA00022842"/>
    </source>
</evidence>
<keyword evidence="3 9" id="KW-0479">Metal-binding</keyword>
<dbReference type="GO" id="GO:0004789">
    <property type="term" value="F:thiamine-phosphate diphosphorylase activity"/>
    <property type="evidence" value="ECO:0007669"/>
    <property type="project" value="UniProtKB-UniRule"/>
</dbReference>
<feature type="binding site" evidence="9">
    <location>
        <position position="141"/>
    </location>
    <ligand>
        <name>4-amino-2-methyl-5-(diphosphooxymethyl)pyrimidine</name>
        <dbReference type="ChEBI" id="CHEBI:57841"/>
    </ligand>
</feature>
<evidence type="ECO:0000313" key="14">
    <source>
        <dbReference type="Proteomes" id="UP000294752"/>
    </source>
</evidence>
<dbReference type="InterPro" id="IPR036206">
    <property type="entry name" value="ThiamineP_synth_sf"/>
</dbReference>
<name>A0A4R7CZ28_9SPHI</name>
<comment type="pathway">
    <text evidence="1 9 11">Cofactor biosynthesis; thiamine diphosphate biosynthesis; thiamine phosphate from 4-amino-2-methyl-5-diphosphomethylpyrimidine and 4-methyl-5-(2-phosphoethyl)-thiazole: step 1/1.</text>
</comment>
<dbReference type="SUPFAM" id="SSF51391">
    <property type="entry name" value="Thiamin phosphate synthase"/>
    <property type="match status" value="1"/>
</dbReference>
<reference evidence="13 14" key="1">
    <citation type="submission" date="2019-03" db="EMBL/GenBank/DDBJ databases">
        <title>Genomic Encyclopedia of Type Strains, Phase III (KMG-III): the genomes of soil and plant-associated and newly described type strains.</title>
        <authorList>
            <person name="Whitman W."/>
        </authorList>
    </citation>
    <scope>NUCLEOTIDE SEQUENCE [LARGE SCALE GENOMIC DNA]</scope>
    <source>
        <strain evidence="13 14">CGMCC 1.12801</strain>
    </source>
</reference>
<keyword evidence="14" id="KW-1185">Reference proteome</keyword>
<dbReference type="OrthoDB" id="9812206at2"/>
<dbReference type="InterPro" id="IPR034291">
    <property type="entry name" value="TMP_synthase"/>
</dbReference>
<evidence type="ECO:0000256" key="8">
    <source>
        <dbReference type="ARBA" id="ARBA00047883"/>
    </source>
</evidence>
<comment type="caution">
    <text evidence="13">The sequence shown here is derived from an EMBL/GenBank/DDBJ whole genome shotgun (WGS) entry which is preliminary data.</text>
</comment>
<keyword evidence="2 9" id="KW-0808">Transferase</keyword>
<dbReference type="CDD" id="cd00564">
    <property type="entry name" value="TMP_TenI"/>
    <property type="match status" value="1"/>
</dbReference>
<evidence type="ECO:0000313" key="13">
    <source>
        <dbReference type="EMBL" id="TDS11786.1"/>
    </source>
</evidence>
<evidence type="ECO:0000256" key="10">
    <source>
        <dbReference type="RuleBase" id="RU003826"/>
    </source>
</evidence>
<feature type="binding site" evidence="9">
    <location>
        <position position="73"/>
    </location>
    <ligand>
        <name>4-amino-2-methyl-5-(diphosphooxymethyl)pyrimidine</name>
        <dbReference type="ChEBI" id="CHEBI:57841"/>
    </ligand>
</feature>
<evidence type="ECO:0000256" key="6">
    <source>
        <dbReference type="ARBA" id="ARBA00047334"/>
    </source>
</evidence>
<dbReference type="PANTHER" id="PTHR20857:SF23">
    <property type="entry name" value="THIAMINE BIOSYNTHETIC BIFUNCTIONAL ENZYME"/>
    <property type="match status" value="1"/>
</dbReference>
<evidence type="ECO:0000256" key="11">
    <source>
        <dbReference type="RuleBase" id="RU004253"/>
    </source>
</evidence>
<evidence type="ECO:0000256" key="1">
    <source>
        <dbReference type="ARBA" id="ARBA00005165"/>
    </source>
</evidence>
<feature type="binding site" evidence="9">
    <location>
        <position position="74"/>
    </location>
    <ligand>
        <name>Mg(2+)</name>
        <dbReference type="ChEBI" id="CHEBI:18420"/>
    </ligand>
</feature>